<dbReference type="Proteomes" id="UP000008068">
    <property type="component" value="Unassembled WGS sequence"/>
</dbReference>
<keyword evidence="1" id="KW-1133">Transmembrane helix</keyword>
<dbReference type="HOGENOM" id="CLU_335629_0_0_1"/>
<feature type="transmembrane region" description="Helical" evidence="1">
    <location>
        <begin position="678"/>
        <end position="704"/>
    </location>
</feature>
<feature type="transmembrane region" description="Helical" evidence="1">
    <location>
        <begin position="617"/>
        <end position="637"/>
    </location>
</feature>
<dbReference type="InterPro" id="IPR019422">
    <property type="entry name" value="7TM_GPCR_serpentine_rcpt_Srh"/>
</dbReference>
<feature type="transmembrane region" description="Helical" evidence="1">
    <location>
        <begin position="512"/>
        <end position="539"/>
    </location>
</feature>
<feature type="transmembrane region" description="Helical" evidence="1">
    <location>
        <begin position="758"/>
        <end position="781"/>
    </location>
</feature>
<dbReference type="AlphaFoldDB" id="G0NSX0"/>
<feature type="transmembrane region" description="Helical" evidence="1">
    <location>
        <begin position="30"/>
        <end position="50"/>
    </location>
</feature>
<feature type="transmembrane region" description="Helical" evidence="1">
    <location>
        <begin position="363"/>
        <end position="383"/>
    </location>
</feature>
<dbReference type="InterPro" id="IPR053220">
    <property type="entry name" value="Nematode_rcpt-like_serp_H"/>
</dbReference>
<feature type="transmembrane region" description="Helical" evidence="1">
    <location>
        <begin position="551"/>
        <end position="572"/>
    </location>
</feature>
<feature type="transmembrane region" description="Helical" evidence="1">
    <location>
        <begin position="139"/>
        <end position="167"/>
    </location>
</feature>
<feature type="transmembrane region" description="Helical" evidence="1">
    <location>
        <begin position="463"/>
        <end position="492"/>
    </location>
</feature>
<dbReference type="PANTHER" id="PTHR22941:SF51">
    <property type="entry name" value="SERPENTINE RECEPTOR, CLASS H-RELATED"/>
    <property type="match status" value="1"/>
</dbReference>
<name>G0NSX0_CAEBE</name>
<feature type="transmembrane region" description="Helical" evidence="1">
    <location>
        <begin position="724"/>
        <end position="752"/>
    </location>
</feature>
<dbReference type="SUPFAM" id="SSF81321">
    <property type="entry name" value="Family A G protein-coupled receptor-like"/>
    <property type="match status" value="1"/>
</dbReference>
<organism evidence="3">
    <name type="scientific">Caenorhabditis brenneri</name>
    <name type="common">Nematode worm</name>
    <dbReference type="NCBI Taxonomy" id="135651"/>
    <lineage>
        <taxon>Eukaryota</taxon>
        <taxon>Metazoa</taxon>
        <taxon>Ecdysozoa</taxon>
        <taxon>Nematoda</taxon>
        <taxon>Chromadorea</taxon>
        <taxon>Rhabditida</taxon>
        <taxon>Rhabditina</taxon>
        <taxon>Rhabditomorpha</taxon>
        <taxon>Rhabditoidea</taxon>
        <taxon>Rhabditidae</taxon>
        <taxon>Peloderinae</taxon>
        <taxon>Caenorhabditis</taxon>
    </lineage>
</organism>
<dbReference type="OMA" id="IAFHAGC"/>
<feature type="transmembrane region" description="Helical" evidence="1">
    <location>
        <begin position="93"/>
        <end position="118"/>
    </location>
</feature>
<dbReference type="PANTHER" id="PTHR22941">
    <property type="entry name" value="SERPENTINE RECEPTOR"/>
    <property type="match status" value="1"/>
</dbReference>
<proteinExistence type="predicted"/>
<feature type="transmembrane region" description="Helical" evidence="1">
    <location>
        <begin position="173"/>
        <end position="196"/>
    </location>
</feature>
<reference evidence="3" key="1">
    <citation type="submission" date="2011-07" db="EMBL/GenBank/DDBJ databases">
        <authorList>
            <consortium name="Caenorhabditis brenneri Sequencing and Analysis Consortium"/>
            <person name="Wilson R.K."/>
        </authorList>
    </citation>
    <scope>NUCLEOTIDE SEQUENCE [LARGE SCALE GENOMIC DNA]</scope>
    <source>
        <strain evidence="3">PB2801</strain>
    </source>
</reference>
<accession>G0NSX0</accession>
<dbReference type="InParanoid" id="G0NSX0"/>
<evidence type="ECO:0000313" key="2">
    <source>
        <dbReference type="EMBL" id="EGT37019.1"/>
    </source>
</evidence>
<dbReference type="eggNOG" id="ENOG502TFHX">
    <property type="taxonomic scope" value="Eukaryota"/>
</dbReference>
<evidence type="ECO:0000256" key="1">
    <source>
        <dbReference type="SAM" id="Phobius"/>
    </source>
</evidence>
<gene>
    <name evidence="2" type="ORF">CAEBREN_00733</name>
</gene>
<keyword evidence="1" id="KW-0812">Transmembrane</keyword>
<feature type="transmembrane region" description="Helical" evidence="1">
    <location>
        <begin position="325"/>
        <end position="343"/>
    </location>
</feature>
<evidence type="ECO:0000313" key="3">
    <source>
        <dbReference type="Proteomes" id="UP000008068"/>
    </source>
</evidence>
<keyword evidence="1" id="KW-0472">Membrane</keyword>
<sequence length="814" mass="95055">MSTSYIYLFETRSRALEQNKFRIQKQSTKVLYYFILTLISSCFLLVPLVMTTDNEEVKLEYLKQFPCPTREYFFVNDIVSISNPDIGFFIRSFYLPIVFLNASGNAGFHALCTVYYLFIAPRTSRSSQSSQTQKLQRRFFIAITIQTLIPFFIFVLPVFFNLVLIFMNKYSQISTNFIVICFGFNGVAESLAFLLAHKPYRAALFEYIPRCRSQEDLQNKHKPIIRVCFRLIQCSNAQNLKSFTCKLYSIIFFSEMNLAEYYATNYSKCNITESFLASWQGLAYPCYLLQAISPPFQMTAFYIILKKTLKSMEAMKWPLLNNHFWLFWLDILVCTLSTPYIFLPNASMLGIGLLSYLGIPYIIQLYLMFSSLIFGSISYIYLFESRSRSIEQNRFRMTNRKIRFIYFSIAYVFEALVLFFLLVSTTDDDNVKLQNLQTYPCPNRLYFTATNIVSMSRPIFIDIFTWFYVPSFVLFTFGNIAFHAGCTVYYLFLTPSYRPASSQTQKIQRRFFIAMTIQTSLPLLIFVIPMFANLIFTFIGHYSQELTNLMMISFGLNSMATSLAILLAHSAYRTAVLEFFRSCGKPIMSTSYIYLFESRSNLLKENKFRMKTQKFRIFYYLILHFLNGFVVSIMLVMTTDNEEVKLKNLELFPCPIRYYFTESDMVSSSNQDFTFAFLFYYIPFFFINTLSHIAFHAGCTLYCLFISSPSRTISSQTRKFQRRFFIAITIQTALPVVIFFAPMLVFLISLAMRNYSQILSNFVIIAFGFSRITESLAILLAHNAYRTALFEYFVKFGKRKVTPQENPGIRYVSD</sequence>
<feature type="transmembrane region" description="Helical" evidence="1">
    <location>
        <begin position="404"/>
        <end position="423"/>
    </location>
</feature>
<keyword evidence="3" id="KW-1185">Reference proteome</keyword>
<dbReference type="Pfam" id="PF10318">
    <property type="entry name" value="7TM_GPCR_Srh"/>
    <property type="match status" value="3"/>
</dbReference>
<dbReference type="EMBL" id="GL379941">
    <property type="protein sequence ID" value="EGT37019.1"/>
    <property type="molecule type" value="Genomic_DNA"/>
</dbReference>
<protein>
    <submittedName>
        <fullName evidence="2">Uncharacterized protein</fullName>
    </submittedName>
</protein>